<dbReference type="InterPro" id="IPR001610">
    <property type="entry name" value="PAC"/>
</dbReference>
<feature type="domain" description="PAC" evidence="8">
    <location>
        <begin position="725"/>
        <end position="767"/>
    </location>
</feature>
<protein>
    <recommendedName>
        <fullName evidence="2">protein-glutamate O-methyltransferase</fullName>
        <ecNumber evidence="2">2.1.1.80</ecNumber>
    </recommendedName>
</protein>
<dbReference type="SMART" id="SM00138">
    <property type="entry name" value="MeTrc"/>
    <property type="match status" value="1"/>
</dbReference>
<dbReference type="Proteomes" id="UP001320159">
    <property type="component" value="Unassembled WGS sequence"/>
</dbReference>
<feature type="domain" description="PAS" evidence="7">
    <location>
        <begin position="533"/>
        <end position="598"/>
    </location>
</feature>
<keyword evidence="3" id="KW-0489">Methyltransferase</keyword>
<comment type="caution">
    <text evidence="10">The sequence shown here is derived from an EMBL/GenBank/DDBJ whole genome shotgun (WGS) entry which is preliminary data.</text>
</comment>
<evidence type="ECO:0000313" key="10">
    <source>
        <dbReference type="EMBL" id="MCD1295225.1"/>
    </source>
</evidence>
<feature type="region of interest" description="Disordered" evidence="6">
    <location>
        <begin position="465"/>
        <end position="501"/>
    </location>
</feature>
<dbReference type="GO" id="GO:0032259">
    <property type="term" value="P:methylation"/>
    <property type="evidence" value="ECO:0007669"/>
    <property type="project" value="UniProtKB-KW"/>
</dbReference>
<dbReference type="InterPro" id="IPR050903">
    <property type="entry name" value="Bact_Chemotaxis_MeTrfase"/>
</dbReference>
<dbReference type="Gene3D" id="3.40.50.150">
    <property type="entry name" value="Vaccinia Virus protein VP39"/>
    <property type="match status" value="1"/>
</dbReference>
<dbReference type="Pfam" id="PF08448">
    <property type="entry name" value="PAS_4"/>
    <property type="match status" value="1"/>
</dbReference>
<dbReference type="Pfam" id="PF01739">
    <property type="entry name" value="CheR"/>
    <property type="match status" value="1"/>
</dbReference>
<dbReference type="EC" id="2.1.1.80" evidence="2"/>
<dbReference type="PROSITE" id="PS50113">
    <property type="entry name" value="PAC"/>
    <property type="match status" value="2"/>
</dbReference>
<feature type="domain" description="CheR-type methyltransferase" evidence="9">
    <location>
        <begin position="7"/>
        <end position="279"/>
    </location>
</feature>
<comment type="catalytic activity">
    <reaction evidence="1">
        <text>L-glutamyl-[protein] + S-adenosyl-L-methionine = [protein]-L-glutamate 5-O-methyl ester + S-adenosyl-L-homocysteine</text>
        <dbReference type="Rhea" id="RHEA:24452"/>
        <dbReference type="Rhea" id="RHEA-COMP:10208"/>
        <dbReference type="Rhea" id="RHEA-COMP:10311"/>
        <dbReference type="ChEBI" id="CHEBI:29973"/>
        <dbReference type="ChEBI" id="CHEBI:57856"/>
        <dbReference type="ChEBI" id="CHEBI:59789"/>
        <dbReference type="ChEBI" id="CHEBI:82795"/>
        <dbReference type="EC" id="2.1.1.80"/>
    </reaction>
</comment>
<dbReference type="Pfam" id="PF00989">
    <property type="entry name" value="PAS"/>
    <property type="match status" value="2"/>
</dbReference>
<dbReference type="SUPFAM" id="SSF47757">
    <property type="entry name" value="Chemotaxis receptor methyltransferase CheR, N-terminal domain"/>
    <property type="match status" value="1"/>
</dbReference>
<gene>
    <name evidence="10" type="ORF">CUJ83_09465</name>
</gene>
<feature type="domain" description="PAC" evidence="8">
    <location>
        <begin position="389"/>
        <end position="441"/>
    </location>
</feature>
<dbReference type="PROSITE" id="PS50123">
    <property type="entry name" value="CHER"/>
    <property type="match status" value="1"/>
</dbReference>
<feature type="domain" description="PAS" evidence="7">
    <location>
        <begin position="652"/>
        <end position="722"/>
    </location>
</feature>
<evidence type="ECO:0000256" key="2">
    <source>
        <dbReference type="ARBA" id="ARBA00012534"/>
    </source>
</evidence>
<dbReference type="CDD" id="cd00130">
    <property type="entry name" value="PAS"/>
    <property type="match status" value="3"/>
</dbReference>
<dbReference type="RefSeq" id="WP_230742075.1">
    <property type="nucleotide sequence ID" value="NZ_PGCK01000007.1"/>
</dbReference>
<dbReference type="SMART" id="SM00086">
    <property type="entry name" value="PAC"/>
    <property type="match status" value="3"/>
</dbReference>
<dbReference type="InterPro" id="IPR029063">
    <property type="entry name" value="SAM-dependent_MTases_sf"/>
</dbReference>
<dbReference type="InterPro" id="IPR022642">
    <property type="entry name" value="CheR_C"/>
</dbReference>
<dbReference type="Gene3D" id="1.10.287.1490">
    <property type="match status" value="1"/>
</dbReference>
<keyword evidence="5" id="KW-0949">S-adenosyl-L-methionine</keyword>
<name>A0AAP2RFM0_9EURY</name>
<dbReference type="SUPFAM" id="SSF53335">
    <property type="entry name" value="S-adenosyl-L-methionine-dependent methyltransferases"/>
    <property type="match status" value="1"/>
</dbReference>
<accession>A0AAP2RFM0</accession>
<dbReference type="InterPro" id="IPR013767">
    <property type="entry name" value="PAS_fold"/>
</dbReference>
<evidence type="ECO:0000256" key="6">
    <source>
        <dbReference type="SAM" id="MobiDB-lite"/>
    </source>
</evidence>
<keyword evidence="4" id="KW-0808">Transferase</keyword>
<dbReference type="InterPro" id="IPR035965">
    <property type="entry name" value="PAS-like_dom_sf"/>
</dbReference>
<dbReference type="InterPro" id="IPR013656">
    <property type="entry name" value="PAS_4"/>
</dbReference>
<evidence type="ECO:0000256" key="4">
    <source>
        <dbReference type="ARBA" id="ARBA00022679"/>
    </source>
</evidence>
<evidence type="ECO:0000256" key="1">
    <source>
        <dbReference type="ARBA" id="ARBA00001541"/>
    </source>
</evidence>
<dbReference type="InterPro" id="IPR000780">
    <property type="entry name" value="CheR_MeTrfase"/>
</dbReference>
<dbReference type="SMART" id="SM00091">
    <property type="entry name" value="PAS"/>
    <property type="match status" value="3"/>
</dbReference>
<dbReference type="PRINTS" id="PR00996">
    <property type="entry name" value="CHERMTFRASE"/>
</dbReference>
<dbReference type="PANTHER" id="PTHR24422">
    <property type="entry name" value="CHEMOTAXIS PROTEIN METHYLTRANSFERASE"/>
    <property type="match status" value="1"/>
</dbReference>
<dbReference type="AlphaFoldDB" id="A0AAP2RFM0"/>
<dbReference type="GO" id="GO:0006355">
    <property type="term" value="P:regulation of DNA-templated transcription"/>
    <property type="evidence" value="ECO:0007669"/>
    <property type="project" value="InterPro"/>
</dbReference>
<reference evidence="10 11" key="1">
    <citation type="submission" date="2017-11" db="EMBL/GenBank/DDBJ databases">
        <title>Isolation and Characterization of Family Methanocellaceae Species from Potential Methane Hydrate Area Offshore Southwestern Taiwan.</title>
        <authorList>
            <person name="Zhang W.-L."/>
            <person name="Chen W.-C."/>
            <person name="Lai M.-C."/>
            <person name="Chen S.-C."/>
        </authorList>
    </citation>
    <scope>NUCLEOTIDE SEQUENCE [LARGE SCALE GENOMIC DNA]</scope>
    <source>
        <strain evidence="10 11">CWC-04</strain>
    </source>
</reference>
<dbReference type="Gene3D" id="1.10.155.10">
    <property type="entry name" value="Chemotaxis receptor methyltransferase CheR, N-terminal domain"/>
    <property type="match status" value="1"/>
</dbReference>
<proteinExistence type="predicted"/>
<feature type="domain" description="PAS" evidence="7">
    <location>
        <begin position="322"/>
        <end position="385"/>
    </location>
</feature>
<evidence type="ECO:0000256" key="3">
    <source>
        <dbReference type="ARBA" id="ARBA00022603"/>
    </source>
</evidence>
<dbReference type="Pfam" id="PF03705">
    <property type="entry name" value="CheR_N"/>
    <property type="match status" value="1"/>
</dbReference>
<evidence type="ECO:0000256" key="5">
    <source>
        <dbReference type="ARBA" id="ARBA00022691"/>
    </source>
</evidence>
<organism evidence="10 11">
    <name type="scientific">Methanooceanicella nereidis</name>
    <dbReference type="NCBI Taxonomy" id="2052831"/>
    <lineage>
        <taxon>Archaea</taxon>
        <taxon>Methanobacteriati</taxon>
        <taxon>Methanobacteriota</taxon>
        <taxon>Stenosarchaea group</taxon>
        <taxon>Methanomicrobia</taxon>
        <taxon>Methanocellales</taxon>
        <taxon>Methanocellaceae</taxon>
        <taxon>Methanooceanicella</taxon>
    </lineage>
</organism>
<evidence type="ECO:0000259" key="9">
    <source>
        <dbReference type="PROSITE" id="PS50123"/>
    </source>
</evidence>
<evidence type="ECO:0000259" key="7">
    <source>
        <dbReference type="PROSITE" id="PS50112"/>
    </source>
</evidence>
<dbReference type="SUPFAM" id="SSF55785">
    <property type="entry name" value="PYP-like sensor domain (PAS domain)"/>
    <property type="match status" value="3"/>
</dbReference>
<evidence type="ECO:0000259" key="8">
    <source>
        <dbReference type="PROSITE" id="PS50113"/>
    </source>
</evidence>
<dbReference type="EMBL" id="PGCK01000007">
    <property type="protein sequence ID" value="MCD1295225.1"/>
    <property type="molecule type" value="Genomic_DNA"/>
</dbReference>
<dbReference type="InterPro" id="IPR022641">
    <property type="entry name" value="CheR_N"/>
</dbReference>
<dbReference type="NCBIfam" id="TIGR00229">
    <property type="entry name" value="sensory_box"/>
    <property type="match status" value="3"/>
</dbReference>
<dbReference type="PANTHER" id="PTHR24422:SF10">
    <property type="entry name" value="CHEMOTAXIS PROTEIN METHYLTRANSFERASE 2"/>
    <property type="match status" value="1"/>
</dbReference>
<dbReference type="InterPro" id="IPR000700">
    <property type="entry name" value="PAS-assoc_C"/>
</dbReference>
<dbReference type="InterPro" id="IPR000014">
    <property type="entry name" value="PAS"/>
</dbReference>
<dbReference type="Gene3D" id="3.30.450.20">
    <property type="entry name" value="PAS domain"/>
    <property type="match status" value="3"/>
</dbReference>
<dbReference type="GO" id="GO:0008983">
    <property type="term" value="F:protein-glutamate O-methyltransferase activity"/>
    <property type="evidence" value="ECO:0007669"/>
    <property type="project" value="UniProtKB-EC"/>
</dbReference>
<sequence>MPEERQNDMEITDLEEKELNALLQKIFDQRGMDFRDYKKASIKRRIQKRLDEYHLTSYAQYMNLLDKNPDEYTKLFDTLLINVTEFFRDPEAWEVLKKEVLPEILSKKKKGDTIRFWSAGCATGEEPYTVGILLAEILGDSISDYEIRIYATDIDENALTDARRGLYKAEKLKNVSEGLIERYFTYENGLYRISKLIRHMVVFGRQNLVVDAPISHLDLILCRNVLIYFNIDLQNKLLLRFHYALERYGYAFFGKSESMLIGSRLFRITNKKWRVFQKSPEAIEIMTPAERRHTVIEESMIDQAIVEARREIKSIDFYNQSIIQNINLGLIVIDRNNIVMTWNKAAEEQLYIKSEYAIGRDLFDLGVDERLPNIKDRISEVIRTKKMARMEEIEIISYKGENKYLNITITPLIDSSNMMRGVIIITDDVSDTRILKDNLMKSNQELQALNERLETTNEELISTNEELETTTEELQSTAEELETSNEELQSTNEELETSNEELRSINEELEATNEELKERTEELVDLNMYNHAIVESMNQGLIVLDRYGIITTWNPAAVKMFDISEDEAVNNSFYNIDPELAINRDDMRQNIKKVIENKKAIYSRRQEFVTKNGEKRFLNFRIIPLKDIHDGTTIGVMLIMYDVTKEKRDEEARMMLSTIVEFSHDAIIGENLDGMILSWNSGAEKLFGYSKEEILGRSLTILLPPNRIDEVPKVHEKIKHGELVDNFETERMTKDGNIIKVSLTMSPVKDTSGNVIGASSIARKVRD</sequence>
<dbReference type="PROSITE" id="PS50112">
    <property type="entry name" value="PAS"/>
    <property type="match status" value="3"/>
</dbReference>
<dbReference type="InterPro" id="IPR036804">
    <property type="entry name" value="CheR_N_sf"/>
</dbReference>
<keyword evidence="11" id="KW-1185">Reference proteome</keyword>
<evidence type="ECO:0000313" key="11">
    <source>
        <dbReference type="Proteomes" id="UP001320159"/>
    </source>
</evidence>